<dbReference type="InterPro" id="IPR036388">
    <property type="entry name" value="WH-like_DNA-bd_sf"/>
</dbReference>
<dbReference type="GO" id="GO:0006281">
    <property type="term" value="P:DNA repair"/>
    <property type="evidence" value="ECO:0007669"/>
    <property type="project" value="UniProtKB-KW"/>
</dbReference>
<dbReference type="AlphaFoldDB" id="A0A645GP53"/>
<organism evidence="10">
    <name type="scientific">bioreactor metagenome</name>
    <dbReference type="NCBI Taxonomy" id="1076179"/>
    <lineage>
        <taxon>unclassified sequences</taxon>
        <taxon>metagenomes</taxon>
        <taxon>ecological metagenomes</taxon>
    </lineage>
</organism>
<dbReference type="FunFam" id="1.10.10.10:FF:000214">
    <property type="entry name" value="Methylated-DNA--protein-cysteine methyltransferase"/>
    <property type="match status" value="1"/>
</dbReference>
<dbReference type="InterPro" id="IPR036631">
    <property type="entry name" value="MGMT_N_sf"/>
</dbReference>
<evidence type="ECO:0000259" key="9">
    <source>
        <dbReference type="Pfam" id="PF01035"/>
    </source>
</evidence>
<gene>
    <name evidence="10" type="primary">adaB</name>
    <name evidence="10" type="ORF">SDC9_173149</name>
</gene>
<reference evidence="10" key="1">
    <citation type="submission" date="2019-08" db="EMBL/GenBank/DDBJ databases">
        <authorList>
            <person name="Kucharzyk K."/>
            <person name="Murdoch R.W."/>
            <person name="Higgins S."/>
            <person name="Loffler F."/>
        </authorList>
    </citation>
    <scope>NUCLEOTIDE SEQUENCE</scope>
</reference>
<evidence type="ECO:0000256" key="5">
    <source>
        <dbReference type="ARBA" id="ARBA00022679"/>
    </source>
</evidence>
<comment type="catalytic activity">
    <reaction evidence="8">
        <text>a 6-O-methyl-2'-deoxyguanosine in DNA + L-cysteinyl-[protein] = S-methyl-L-cysteinyl-[protein] + a 2'-deoxyguanosine in DNA</text>
        <dbReference type="Rhea" id="RHEA:24000"/>
        <dbReference type="Rhea" id="RHEA-COMP:10131"/>
        <dbReference type="Rhea" id="RHEA-COMP:10132"/>
        <dbReference type="Rhea" id="RHEA-COMP:11367"/>
        <dbReference type="Rhea" id="RHEA-COMP:11368"/>
        <dbReference type="ChEBI" id="CHEBI:29950"/>
        <dbReference type="ChEBI" id="CHEBI:82612"/>
        <dbReference type="ChEBI" id="CHEBI:85445"/>
        <dbReference type="ChEBI" id="CHEBI:85448"/>
        <dbReference type="EC" id="2.1.1.63"/>
    </reaction>
</comment>
<evidence type="ECO:0000313" key="10">
    <source>
        <dbReference type="EMBL" id="MPN25734.1"/>
    </source>
</evidence>
<dbReference type="PANTHER" id="PTHR10815:SF13">
    <property type="entry name" value="METHYLATED-DNA--PROTEIN-CYSTEINE METHYLTRANSFERASE"/>
    <property type="match status" value="1"/>
</dbReference>
<evidence type="ECO:0000256" key="7">
    <source>
        <dbReference type="ARBA" id="ARBA00023204"/>
    </source>
</evidence>
<keyword evidence="5 10" id="KW-0808">Transferase</keyword>
<comment type="catalytic activity">
    <reaction evidence="1">
        <text>a 4-O-methyl-thymidine in DNA + L-cysteinyl-[protein] = a thymidine in DNA + S-methyl-L-cysteinyl-[protein]</text>
        <dbReference type="Rhea" id="RHEA:53428"/>
        <dbReference type="Rhea" id="RHEA-COMP:10131"/>
        <dbReference type="Rhea" id="RHEA-COMP:10132"/>
        <dbReference type="Rhea" id="RHEA-COMP:13555"/>
        <dbReference type="Rhea" id="RHEA-COMP:13556"/>
        <dbReference type="ChEBI" id="CHEBI:29950"/>
        <dbReference type="ChEBI" id="CHEBI:82612"/>
        <dbReference type="ChEBI" id="CHEBI:137386"/>
        <dbReference type="ChEBI" id="CHEBI:137387"/>
        <dbReference type="EC" id="2.1.1.63"/>
    </reaction>
</comment>
<keyword evidence="4 10" id="KW-0489">Methyltransferase</keyword>
<evidence type="ECO:0000256" key="1">
    <source>
        <dbReference type="ARBA" id="ARBA00001286"/>
    </source>
</evidence>
<comment type="similarity">
    <text evidence="2">Belongs to the MGMT family.</text>
</comment>
<dbReference type="SUPFAM" id="SSF53155">
    <property type="entry name" value="Methylated DNA-protein cysteine methyltransferase domain"/>
    <property type="match status" value="1"/>
</dbReference>
<dbReference type="SUPFAM" id="SSF46767">
    <property type="entry name" value="Methylated DNA-protein cysteine methyltransferase, C-terminal domain"/>
    <property type="match status" value="1"/>
</dbReference>
<feature type="domain" description="Methylated-DNA-[protein]-cysteine S-methyltransferase DNA binding" evidence="9">
    <location>
        <begin position="30"/>
        <end position="109"/>
    </location>
</feature>
<dbReference type="PANTHER" id="PTHR10815">
    <property type="entry name" value="METHYLATED-DNA--PROTEIN-CYSTEINE METHYLTRANSFERASE"/>
    <property type="match status" value="1"/>
</dbReference>
<evidence type="ECO:0000256" key="2">
    <source>
        <dbReference type="ARBA" id="ARBA00008711"/>
    </source>
</evidence>
<dbReference type="InterPro" id="IPR036217">
    <property type="entry name" value="MethylDNA_cys_MeTrfase_DNAb"/>
</dbReference>
<accession>A0A645GP53</accession>
<dbReference type="InterPro" id="IPR001497">
    <property type="entry name" value="MethylDNA_cys_MeTrfase_AS"/>
</dbReference>
<dbReference type="InterPro" id="IPR014048">
    <property type="entry name" value="MethylDNA_cys_MeTrfase_DNA-bd"/>
</dbReference>
<name>A0A645GP53_9ZZZZ</name>
<evidence type="ECO:0000256" key="8">
    <source>
        <dbReference type="ARBA" id="ARBA00049348"/>
    </source>
</evidence>
<dbReference type="EMBL" id="VSSQ01075011">
    <property type="protein sequence ID" value="MPN25734.1"/>
    <property type="molecule type" value="Genomic_DNA"/>
</dbReference>
<evidence type="ECO:0000256" key="3">
    <source>
        <dbReference type="ARBA" id="ARBA00011918"/>
    </source>
</evidence>
<dbReference type="Gene3D" id="1.10.10.10">
    <property type="entry name" value="Winged helix-like DNA-binding domain superfamily/Winged helix DNA-binding domain"/>
    <property type="match status" value="1"/>
</dbReference>
<dbReference type="GO" id="GO:0032259">
    <property type="term" value="P:methylation"/>
    <property type="evidence" value="ECO:0007669"/>
    <property type="project" value="UniProtKB-KW"/>
</dbReference>
<evidence type="ECO:0000256" key="6">
    <source>
        <dbReference type="ARBA" id="ARBA00022763"/>
    </source>
</evidence>
<dbReference type="NCBIfam" id="TIGR00589">
    <property type="entry name" value="ogt"/>
    <property type="match status" value="1"/>
</dbReference>
<proteinExistence type="inferred from homology"/>
<dbReference type="GO" id="GO:0003908">
    <property type="term" value="F:methylated-DNA-[protein]-cysteine S-methyltransferase activity"/>
    <property type="evidence" value="ECO:0007669"/>
    <property type="project" value="UniProtKB-EC"/>
</dbReference>
<keyword evidence="6" id="KW-0227">DNA damage</keyword>
<dbReference type="PROSITE" id="PS00374">
    <property type="entry name" value="MGMT"/>
    <property type="match status" value="1"/>
</dbReference>
<dbReference type="CDD" id="cd06445">
    <property type="entry name" value="ATase"/>
    <property type="match status" value="1"/>
</dbReference>
<dbReference type="EC" id="2.1.1.63" evidence="3"/>
<evidence type="ECO:0000256" key="4">
    <source>
        <dbReference type="ARBA" id="ARBA00022603"/>
    </source>
</evidence>
<keyword evidence="7" id="KW-0234">DNA repair</keyword>
<dbReference type="Pfam" id="PF01035">
    <property type="entry name" value="DNA_binding_1"/>
    <property type="match status" value="1"/>
</dbReference>
<protein>
    <recommendedName>
        <fullName evidence="3">methylated-DNA--[protein]-cysteine S-methyltransferase</fullName>
        <ecNumber evidence="3">2.1.1.63</ecNumber>
    </recommendedName>
</protein>
<sequence length="111" mass="12252">MALRAFAEMSEYLSGERRAFDFKIRPDGTDFQKRVWKAISGIPYGETRTYAQIAEGAGRREAARAAGSACGANPVIIAIPCHRVVRSDGSTGDYLYGAEMKESLLRLERGY</sequence>
<comment type="caution">
    <text evidence="10">The sequence shown here is derived from an EMBL/GenBank/DDBJ whole genome shotgun (WGS) entry which is preliminary data.</text>
</comment>